<keyword evidence="1" id="KW-0472">Membrane</keyword>
<name>A0A561E8C6_9MICO</name>
<accession>A0A561E8C6</accession>
<protein>
    <submittedName>
        <fullName evidence="2">Uncharacterized protein DUF4307</fullName>
    </submittedName>
</protein>
<evidence type="ECO:0000313" key="2">
    <source>
        <dbReference type="EMBL" id="TWE11868.1"/>
    </source>
</evidence>
<proteinExistence type="predicted"/>
<organism evidence="2 3">
    <name type="scientific">Rudaeicoccus suwonensis</name>
    <dbReference type="NCBI Taxonomy" id="657409"/>
    <lineage>
        <taxon>Bacteria</taxon>
        <taxon>Bacillati</taxon>
        <taxon>Actinomycetota</taxon>
        <taxon>Actinomycetes</taxon>
        <taxon>Micrococcales</taxon>
        <taxon>Dermacoccaceae</taxon>
        <taxon>Rudaeicoccus</taxon>
    </lineage>
</organism>
<dbReference type="InterPro" id="IPR025443">
    <property type="entry name" value="DUF4307"/>
</dbReference>
<dbReference type="AlphaFoldDB" id="A0A561E8C6"/>
<comment type="caution">
    <text evidence="2">The sequence shown here is derived from an EMBL/GenBank/DDBJ whole genome shotgun (WGS) entry which is preliminary data.</text>
</comment>
<sequence>MAIPKPAPGQGKWWVIGVVGVVVMTAFATWFGIAASRGVDFGVAQVHNINDRSIQLVFNVGNQDGKSVICNLEAQDYSHNEVGVANVTLPPTKKSVAQYTVTIKTVSKAVTALVDSCNYN</sequence>
<feature type="transmembrane region" description="Helical" evidence="1">
    <location>
        <begin position="13"/>
        <end position="33"/>
    </location>
</feature>
<reference evidence="2 3" key="1">
    <citation type="submission" date="2019-06" db="EMBL/GenBank/DDBJ databases">
        <title>Sequencing the genomes of 1000 actinobacteria strains.</title>
        <authorList>
            <person name="Klenk H.-P."/>
        </authorList>
    </citation>
    <scope>NUCLEOTIDE SEQUENCE [LARGE SCALE GENOMIC DNA]</scope>
    <source>
        <strain evidence="2 3">DSM 19560</strain>
    </source>
</reference>
<dbReference type="EMBL" id="VIVQ01000001">
    <property type="protein sequence ID" value="TWE11868.1"/>
    <property type="molecule type" value="Genomic_DNA"/>
</dbReference>
<keyword evidence="3" id="KW-1185">Reference proteome</keyword>
<dbReference type="Pfam" id="PF14155">
    <property type="entry name" value="DUF4307"/>
    <property type="match status" value="1"/>
</dbReference>
<dbReference type="Proteomes" id="UP000318297">
    <property type="component" value="Unassembled WGS sequence"/>
</dbReference>
<gene>
    <name evidence="2" type="ORF">BKA23_0661</name>
</gene>
<evidence type="ECO:0000313" key="3">
    <source>
        <dbReference type="Proteomes" id="UP000318297"/>
    </source>
</evidence>
<keyword evidence="1" id="KW-1133">Transmembrane helix</keyword>
<evidence type="ECO:0000256" key="1">
    <source>
        <dbReference type="SAM" id="Phobius"/>
    </source>
</evidence>
<dbReference type="RefSeq" id="WP_170226350.1">
    <property type="nucleotide sequence ID" value="NZ_VIVQ01000001.1"/>
</dbReference>
<keyword evidence="1" id="KW-0812">Transmembrane</keyword>